<dbReference type="InterPro" id="IPR058624">
    <property type="entry name" value="MdtA-like_HH"/>
</dbReference>
<feature type="domain" description="YknX-like C-terminal permuted SH3-like" evidence="6">
    <location>
        <begin position="340"/>
        <end position="406"/>
    </location>
</feature>
<dbReference type="Gene3D" id="2.40.420.20">
    <property type="match status" value="1"/>
</dbReference>
<accession>A0A1I4F3Z8</accession>
<dbReference type="STRING" id="1280847.SAMN04488036_105199"/>
<evidence type="ECO:0000256" key="1">
    <source>
        <dbReference type="ARBA" id="ARBA00004196"/>
    </source>
</evidence>
<comment type="subcellular location">
    <subcellularLocation>
        <location evidence="1">Cell envelope</location>
    </subcellularLocation>
</comment>
<dbReference type="InterPro" id="IPR050465">
    <property type="entry name" value="UPF0194_transport"/>
</dbReference>
<reference evidence="8" key="1">
    <citation type="submission" date="2016-10" db="EMBL/GenBank/DDBJ databases">
        <authorList>
            <person name="Varghese N."/>
            <person name="Submissions S."/>
        </authorList>
    </citation>
    <scope>NUCLEOTIDE SEQUENCE [LARGE SCALE GENOMIC DNA]</scope>
    <source>
        <strain evidence="8">DSM 28453</strain>
    </source>
</reference>
<organism evidence="7 8">
    <name type="scientific">Shimia haliotis</name>
    <dbReference type="NCBI Taxonomy" id="1280847"/>
    <lineage>
        <taxon>Bacteria</taxon>
        <taxon>Pseudomonadati</taxon>
        <taxon>Pseudomonadota</taxon>
        <taxon>Alphaproteobacteria</taxon>
        <taxon>Rhodobacterales</taxon>
        <taxon>Roseobacteraceae</taxon>
    </lineage>
</organism>
<dbReference type="SUPFAM" id="SSF111369">
    <property type="entry name" value="HlyD-like secretion proteins"/>
    <property type="match status" value="1"/>
</dbReference>
<evidence type="ECO:0000259" key="6">
    <source>
        <dbReference type="Pfam" id="PF25989"/>
    </source>
</evidence>
<feature type="signal peptide" evidence="4">
    <location>
        <begin position="1"/>
        <end position="24"/>
    </location>
</feature>
<evidence type="ECO:0000256" key="3">
    <source>
        <dbReference type="SAM" id="Coils"/>
    </source>
</evidence>
<feature type="coiled-coil region" evidence="3">
    <location>
        <begin position="104"/>
        <end position="131"/>
    </location>
</feature>
<evidence type="ECO:0000256" key="4">
    <source>
        <dbReference type="SAM" id="SignalP"/>
    </source>
</evidence>
<dbReference type="OrthoDB" id="9791520at2"/>
<dbReference type="GO" id="GO:1990961">
    <property type="term" value="P:xenobiotic detoxification by transmembrane export across the plasma membrane"/>
    <property type="evidence" value="ECO:0007669"/>
    <property type="project" value="InterPro"/>
</dbReference>
<dbReference type="InterPro" id="IPR058637">
    <property type="entry name" value="YknX-like_C"/>
</dbReference>
<dbReference type="Proteomes" id="UP000198851">
    <property type="component" value="Unassembled WGS sequence"/>
</dbReference>
<feature type="chain" id="PRO_5011487513" evidence="4">
    <location>
        <begin position="25"/>
        <end position="411"/>
    </location>
</feature>
<evidence type="ECO:0000259" key="5">
    <source>
        <dbReference type="Pfam" id="PF25876"/>
    </source>
</evidence>
<proteinExistence type="predicted"/>
<dbReference type="PANTHER" id="PTHR32347:SF29">
    <property type="entry name" value="UPF0194 MEMBRANE PROTEIN YBHG"/>
    <property type="match status" value="1"/>
</dbReference>
<keyword evidence="4" id="KW-0732">Signal</keyword>
<feature type="domain" description="Multidrug resistance protein MdtA-like alpha-helical hairpin" evidence="5">
    <location>
        <begin position="119"/>
        <end position="178"/>
    </location>
</feature>
<dbReference type="PANTHER" id="PTHR32347">
    <property type="entry name" value="EFFLUX SYSTEM COMPONENT YKNX-RELATED"/>
    <property type="match status" value="1"/>
</dbReference>
<sequence length="411" mass="44022">MAKKRQSRRVLTVVAALAIGGALAAAFWPKPMLVDLGEVTRGPMVVTVDEEARTQVRDPYVVSTPIAGRLMRVSLEPGDFVEEGKTVVAQMLPINPAALDIRTKEQARAAIAAAEAALRVSEADLNKALADRGLAEEDVKRARALFKQDTISRAALDRAESTWKAVQATVDTSRAAISMRVADLNNAEARLISFDDQGLYGVAQSAEANPISLPSPITGRVLRVIQKSETTLGAGAPILEVGDTTSDLEVIVELLSTDAVRVTIGDRVIITNWGGEGDLEGVVERIDPWGFTKHSALGVEEQRVNAVIRFAGEPDSWSTLGHGFRVETRIVVWEAEDTLIVPSSALFRQDGKWMVFVGGENGIAALRTVRVGRNNGLEAQVLDGLAAGDRVVLYPSAGLMDGTTIAQRTAN</sequence>
<dbReference type="GO" id="GO:1990195">
    <property type="term" value="C:macrolide transmembrane transporter complex"/>
    <property type="evidence" value="ECO:0007669"/>
    <property type="project" value="InterPro"/>
</dbReference>
<evidence type="ECO:0000313" key="7">
    <source>
        <dbReference type="EMBL" id="SFL12688.1"/>
    </source>
</evidence>
<keyword evidence="2 3" id="KW-0175">Coiled coil</keyword>
<dbReference type="Pfam" id="PF25989">
    <property type="entry name" value="YknX_C"/>
    <property type="match status" value="1"/>
</dbReference>
<name>A0A1I4F3Z8_9RHOB</name>
<dbReference type="Gene3D" id="6.10.140.1990">
    <property type="match status" value="1"/>
</dbReference>
<dbReference type="EMBL" id="FOSZ01000005">
    <property type="protein sequence ID" value="SFL12688.1"/>
    <property type="molecule type" value="Genomic_DNA"/>
</dbReference>
<dbReference type="InterPro" id="IPR030190">
    <property type="entry name" value="MacA_alpha-hairpin_sf"/>
</dbReference>
<dbReference type="RefSeq" id="WP_093324414.1">
    <property type="nucleotide sequence ID" value="NZ_FOSZ01000005.1"/>
</dbReference>
<protein>
    <submittedName>
        <fullName evidence="7">HlyD family secretion protein</fullName>
    </submittedName>
</protein>
<gene>
    <name evidence="7" type="ORF">SAMN04488036_105199</name>
</gene>
<dbReference type="AlphaFoldDB" id="A0A1I4F3Z8"/>
<dbReference type="GO" id="GO:0019898">
    <property type="term" value="C:extrinsic component of membrane"/>
    <property type="evidence" value="ECO:0007669"/>
    <property type="project" value="InterPro"/>
</dbReference>
<dbReference type="GO" id="GO:0030313">
    <property type="term" value="C:cell envelope"/>
    <property type="evidence" value="ECO:0007669"/>
    <property type="project" value="UniProtKB-SubCell"/>
</dbReference>
<evidence type="ECO:0000313" key="8">
    <source>
        <dbReference type="Proteomes" id="UP000198851"/>
    </source>
</evidence>
<keyword evidence="8" id="KW-1185">Reference proteome</keyword>
<evidence type="ECO:0000256" key="2">
    <source>
        <dbReference type="ARBA" id="ARBA00023054"/>
    </source>
</evidence>
<dbReference type="Pfam" id="PF25876">
    <property type="entry name" value="HH_MFP_RND"/>
    <property type="match status" value="1"/>
</dbReference>